<dbReference type="NCBIfam" id="TIGR01060">
    <property type="entry name" value="eno"/>
    <property type="match status" value="1"/>
</dbReference>
<evidence type="ECO:0000256" key="4">
    <source>
        <dbReference type="ARBA" id="ARBA00017068"/>
    </source>
</evidence>
<dbReference type="SFLD" id="SFLDG00178">
    <property type="entry name" value="enolase"/>
    <property type="match status" value="1"/>
</dbReference>
<feature type="domain" description="Enolase C-terminal TIM barrel" evidence="13">
    <location>
        <begin position="158"/>
        <end position="444"/>
    </location>
</feature>
<keyword evidence="5 10" id="KW-0964">Secreted</keyword>
<dbReference type="GO" id="GO:0004634">
    <property type="term" value="F:phosphopyruvate hydratase activity"/>
    <property type="evidence" value="ECO:0007669"/>
    <property type="project" value="UniProtKB-UniRule"/>
</dbReference>
<dbReference type="UniPathway" id="UPA00109">
    <property type="reaction ID" value="UER00187"/>
</dbReference>
<comment type="caution">
    <text evidence="15">The sequence shown here is derived from an EMBL/GenBank/DDBJ whole genome shotgun (WGS) entry which is preliminary data.</text>
</comment>
<evidence type="ECO:0000256" key="2">
    <source>
        <dbReference type="ARBA" id="ARBA00009604"/>
    </source>
</evidence>
<dbReference type="PIRSF" id="PIRSF001400">
    <property type="entry name" value="Enolase"/>
    <property type="match status" value="1"/>
</dbReference>
<dbReference type="EC" id="4.2.1.11" evidence="3 10"/>
<feature type="active site" description="Proton donor" evidence="10 11">
    <location>
        <position position="224"/>
    </location>
</feature>
<dbReference type="CDD" id="cd03313">
    <property type="entry name" value="enolase"/>
    <property type="match status" value="1"/>
</dbReference>
<accession>A0A7W6USM9</accession>
<evidence type="ECO:0000256" key="12">
    <source>
        <dbReference type="PIRSR" id="PIRSR001400-3"/>
    </source>
</evidence>
<dbReference type="SMART" id="SM01192">
    <property type="entry name" value="Enolase_C"/>
    <property type="match status" value="1"/>
</dbReference>
<dbReference type="Proteomes" id="UP000533724">
    <property type="component" value="Unassembled WGS sequence"/>
</dbReference>
<dbReference type="SUPFAM" id="SSF51604">
    <property type="entry name" value="Enolase C-terminal domain-like"/>
    <property type="match status" value="1"/>
</dbReference>
<dbReference type="PANTHER" id="PTHR11902">
    <property type="entry name" value="ENOLASE"/>
    <property type="match status" value="1"/>
</dbReference>
<evidence type="ECO:0000256" key="10">
    <source>
        <dbReference type="HAMAP-Rule" id="MF_00318"/>
    </source>
</evidence>
<feature type="binding site" evidence="10">
    <location>
        <position position="407"/>
    </location>
    <ligand>
        <name>(2R)-2-phosphoglycerate</name>
        <dbReference type="ChEBI" id="CHEBI:58289"/>
    </ligand>
</feature>
<name>A0A7W6USM9_9HYPH</name>
<dbReference type="AlphaFoldDB" id="A0A7W6USM9"/>
<dbReference type="HAMAP" id="MF_00318">
    <property type="entry name" value="Enolase"/>
    <property type="match status" value="1"/>
</dbReference>
<dbReference type="Pfam" id="PF03952">
    <property type="entry name" value="Enolase_N"/>
    <property type="match status" value="1"/>
</dbReference>
<dbReference type="GO" id="GO:0009986">
    <property type="term" value="C:cell surface"/>
    <property type="evidence" value="ECO:0007669"/>
    <property type="project" value="UniProtKB-SubCell"/>
</dbReference>
<comment type="cofactor">
    <cofactor evidence="10">
        <name>Mg(2+)</name>
        <dbReference type="ChEBI" id="CHEBI:18420"/>
    </cofactor>
    <text evidence="10">Binds a second Mg(2+) ion via substrate during catalysis.</text>
</comment>
<dbReference type="SFLD" id="SFLDS00001">
    <property type="entry name" value="Enolase"/>
    <property type="match status" value="1"/>
</dbReference>
<evidence type="ECO:0000256" key="5">
    <source>
        <dbReference type="ARBA" id="ARBA00022525"/>
    </source>
</evidence>
<feature type="binding site" evidence="10 12">
    <location>
        <position position="304"/>
    </location>
    <ligand>
        <name>Mg(2+)</name>
        <dbReference type="ChEBI" id="CHEBI:18420"/>
    </ligand>
</feature>
<feature type="binding site" evidence="10 12">
    <location>
        <position position="331"/>
    </location>
    <ligand>
        <name>Mg(2+)</name>
        <dbReference type="ChEBI" id="CHEBI:18420"/>
    </ligand>
</feature>
<keyword evidence="10" id="KW-0963">Cytoplasm</keyword>
<dbReference type="GO" id="GO:0006096">
    <property type="term" value="P:glycolytic process"/>
    <property type="evidence" value="ECO:0007669"/>
    <property type="project" value="UniProtKB-UniRule"/>
</dbReference>
<dbReference type="SFLD" id="SFLDF00002">
    <property type="entry name" value="enolase"/>
    <property type="match status" value="1"/>
</dbReference>
<feature type="binding site" evidence="10">
    <location>
        <position position="182"/>
    </location>
    <ligand>
        <name>(2R)-2-phosphoglycerate</name>
        <dbReference type="ChEBI" id="CHEBI:58289"/>
    </ligand>
</feature>
<dbReference type="PRINTS" id="PR00148">
    <property type="entry name" value="ENOLASE"/>
</dbReference>
<evidence type="ECO:0000313" key="15">
    <source>
        <dbReference type="EMBL" id="MBB4443609.1"/>
    </source>
</evidence>
<evidence type="ECO:0000256" key="1">
    <source>
        <dbReference type="ARBA" id="ARBA00005031"/>
    </source>
</evidence>
<dbReference type="SMART" id="SM01193">
    <property type="entry name" value="Enolase_N"/>
    <property type="match status" value="1"/>
</dbReference>
<comment type="similarity">
    <text evidence="2 10">Belongs to the enolase family.</text>
</comment>
<dbReference type="SUPFAM" id="SSF54826">
    <property type="entry name" value="Enolase N-terminal domain-like"/>
    <property type="match status" value="1"/>
</dbReference>
<keyword evidence="7 10" id="KW-0324">Glycolysis</keyword>
<keyword evidence="10 12" id="KW-0479">Metal-binding</keyword>
<feature type="binding site" evidence="10">
    <location>
        <position position="385"/>
    </location>
    <ligand>
        <name>(2R)-2-phosphoglycerate</name>
        <dbReference type="ChEBI" id="CHEBI:58289"/>
    </ligand>
</feature>
<evidence type="ECO:0000256" key="7">
    <source>
        <dbReference type="ARBA" id="ARBA00023152"/>
    </source>
</evidence>
<dbReference type="EMBL" id="JACIHI010000025">
    <property type="protein sequence ID" value="MBB4443609.1"/>
    <property type="molecule type" value="Genomic_DNA"/>
</dbReference>
<dbReference type="Gene3D" id="3.20.20.120">
    <property type="entry name" value="Enolase-like C-terminal domain"/>
    <property type="match status" value="1"/>
</dbReference>
<dbReference type="GO" id="GO:0000287">
    <property type="term" value="F:magnesium ion binding"/>
    <property type="evidence" value="ECO:0007669"/>
    <property type="project" value="UniProtKB-UniRule"/>
</dbReference>
<dbReference type="InterPro" id="IPR000941">
    <property type="entry name" value="Enolase"/>
</dbReference>
<evidence type="ECO:0000256" key="9">
    <source>
        <dbReference type="ARBA" id="ARBA00045763"/>
    </source>
</evidence>
<dbReference type="InterPro" id="IPR020810">
    <property type="entry name" value="Enolase_C"/>
</dbReference>
<dbReference type="GO" id="GO:0005576">
    <property type="term" value="C:extracellular region"/>
    <property type="evidence" value="ECO:0007669"/>
    <property type="project" value="UniProtKB-SubCell"/>
</dbReference>
<comment type="subcellular location">
    <subcellularLocation>
        <location evidence="10">Cytoplasm</location>
    </subcellularLocation>
    <subcellularLocation>
        <location evidence="10">Secreted</location>
    </subcellularLocation>
    <subcellularLocation>
        <location evidence="10">Cell surface</location>
    </subcellularLocation>
    <text evidence="10">Fractions of enolase are present in both the cytoplasm and on the cell surface.</text>
</comment>
<comment type="cofactor">
    <cofactor evidence="12">
        <name>Mg(2+)</name>
        <dbReference type="ChEBI" id="CHEBI:18420"/>
    </cofactor>
    <text evidence="12">Mg(2+) is required for catalysis and for stabilizing the dimer.</text>
</comment>
<dbReference type="InterPro" id="IPR020811">
    <property type="entry name" value="Enolase_N"/>
</dbReference>
<organism evidence="15 16">
    <name type="scientific">Rhizobium esperanzae</name>
    <dbReference type="NCBI Taxonomy" id="1967781"/>
    <lineage>
        <taxon>Bacteria</taxon>
        <taxon>Pseudomonadati</taxon>
        <taxon>Pseudomonadota</taxon>
        <taxon>Alphaproteobacteria</taxon>
        <taxon>Hyphomicrobiales</taxon>
        <taxon>Rhizobiaceae</taxon>
        <taxon>Rhizobium/Agrobacterium group</taxon>
        <taxon>Rhizobium</taxon>
    </lineage>
</organism>
<evidence type="ECO:0000256" key="3">
    <source>
        <dbReference type="ARBA" id="ARBA00012058"/>
    </source>
</evidence>
<dbReference type="PANTHER" id="PTHR11902:SF1">
    <property type="entry name" value="ENOLASE"/>
    <property type="match status" value="1"/>
</dbReference>
<feature type="binding site" evidence="10 12">
    <location>
        <position position="261"/>
    </location>
    <ligand>
        <name>Mg(2+)</name>
        <dbReference type="ChEBI" id="CHEBI:18420"/>
    </ligand>
</feature>
<evidence type="ECO:0000259" key="14">
    <source>
        <dbReference type="SMART" id="SM01193"/>
    </source>
</evidence>
<feature type="domain" description="Enolase N-terminal" evidence="14">
    <location>
        <begin position="23"/>
        <end position="152"/>
    </location>
</feature>
<evidence type="ECO:0000256" key="8">
    <source>
        <dbReference type="ARBA" id="ARBA00023239"/>
    </source>
</evidence>
<feature type="binding site" evidence="10">
    <location>
        <position position="386"/>
    </location>
    <ligand>
        <name>(2R)-2-phosphoglycerate</name>
        <dbReference type="ChEBI" id="CHEBI:58289"/>
    </ligand>
</feature>
<proteinExistence type="inferred from homology"/>
<protein>
    <recommendedName>
        <fullName evidence="4 10">Enolase</fullName>
        <ecNumber evidence="3 10">4.2.1.11</ecNumber>
    </recommendedName>
    <alternativeName>
        <fullName evidence="10">2-phospho-D-glycerate hydro-lyase</fullName>
    </alternativeName>
    <alternativeName>
        <fullName evidence="10">2-phosphoglycerate dehydratase</fullName>
    </alternativeName>
</protein>
<dbReference type="GO" id="GO:0000015">
    <property type="term" value="C:phosphopyruvate hydratase complex"/>
    <property type="evidence" value="ECO:0007669"/>
    <property type="project" value="InterPro"/>
</dbReference>
<dbReference type="Pfam" id="PF00113">
    <property type="entry name" value="Enolase_C"/>
    <property type="match status" value="1"/>
</dbReference>
<comment type="function">
    <text evidence="9 10">Catalyzes the reversible conversion of 2-phosphoglycerate (2-PG) into phosphoenolpyruvate (PEP). It is essential for the degradation of carbohydrates via glycolysis.</text>
</comment>
<keyword evidence="8 10" id="KW-0456">Lyase</keyword>
<reference evidence="15 16" key="1">
    <citation type="submission" date="2020-08" db="EMBL/GenBank/DDBJ databases">
        <title>Genomic Encyclopedia of Type Strains, Phase IV (KMG-V): Genome sequencing to study the core and pangenomes of soil and plant-associated prokaryotes.</title>
        <authorList>
            <person name="Whitman W."/>
        </authorList>
    </citation>
    <scope>NUCLEOTIDE SEQUENCE [LARGE SCALE GENOMIC DNA]</scope>
    <source>
        <strain evidence="15 16">SEMIA 414</strain>
    </source>
</reference>
<dbReference type="InterPro" id="IPR036849">
    <property type="entry name" value="Enolase-like_C_sf"/>
</dbReference>
<sequence length="455" mass="48212">MTYRKRKFQSDYVDHLNMSSTEIRKVQGRRVWDSRGRPTVEVEITLASDVTGRAIAPAGASTGTGEALDLRDGGSALGGLGINTALAAVNGEIASLLIGRDAKDQAELDHALIELDGTPNRSRLGGNATVATSMALLHATAAAAGHPIWRYLAGSDGGVIMPLPEIQIFGGGAHAARRVDVQDFMIMCPAASSFSEALEWTAEVYRAAGDIMKRAGKLQGVADEGGYWPAFANNEEALDALVRSIEAAGLKPGNQVAISLDIAASEFGRGGKYSLALEDRKLDTADMIEMLGGWLKAYPIVSIEDPLAEDDPEGFKEFTSRHGSSCQIIGDDFLVTNAARVTEAIKNGSVNAVLIKPNQAGTITETFEALSVAKKAGFRTIVSARSGETEDVTIAHLAVGWGAKQLKVGSFSRSERMAKWNEVLRIEEVLGKEAVFAGWSALNLAKNPVLAAAMG</sequence>
<feature type="active site" description="Proton acceptor" evidence="10 11">
    <location>
        <position position="356"/>
    </location>
</feature>
<evidence type="ECO:0000313" key="16">
    <source>
        <dbReference type="Proteomes" id="UP000533724"/>
    </source>
</evidence>
<comment type="catalytic activity">
    <reaction evidence="10">
        <text>(2R)-2-phosphoglycerate = phosphoenolpyruvate + H2O</text>
        <dbReference type="Rhea" id="RHEA:10164"/>
        <dbReference type="ChEBI" id="CHEBI:15377"/>
        <dbReference type="ChEBI" id="CHEBI:58289"/>
        <dbReference type="ChEBI" id="CHEBI:58702"/>
        <dbReference type="EC" id="4.2.1.11"/>
    </reaction>
</comment>
<evidence type="ECO:0000256" key="11">
    <source>
        <dbReference type="PIRSR" id="PIRSR001400-1"/>
    </source>
</evidence>
<feature type="binding site" evidence="10">
    <location>
        <position position="356"/>
    </location>
    <ligand>
        <name>(2R)-2-phosphoglycerate</name>
        <dbReference type="ChEBI" id="CHEBI:58289"/>
    </ligand>
</feature>
<evidence type="ECO:0000259" key="13">
    <source>
        <dbReference type="SMART" id="SM01192"/>
    </source>
</evidence>
<dbReference type="InterPro" id="IPR029017">
    <property type="entry name" value="Enolase-like_N"/>
</dbReference>
<evidence type="ECO:0000256" key="6">
    <source>
        <dbReference type="ARBA" id="ARBA00022842"/>
    </source>
</evidence>
<gene>
    <name evidence="10" type="primary">eno</name>
    <name evidence="15" type="ORF">GGE15_006915</name>
</gene>
<comment type="pathway">
    <text evidence="1 10">Carbohydrate degradation; glycolysis; pyruvate from D-glyceraldehyde 3-phosphate: step 4/5.</text>
</comment>
<keyword evidence="6 10" id="KW-0460">Magnesium</keyword>
<dbReference type="Gene3D" id="3.30.390.10">
    <property type="entry name" value="Enolase-like, N-terminal domain"/>
    <property type="match status" value="1"/>
</dbReference>